<proteinExistence type="predicted"/>
<evidence type="ECO:0000313" key="2">
    <source>
        <dbReference type="EMBL" id="NHN25666.1"/>
    </source>
</evidence>
<name>A0ABX0IR28_9FLAO</name>
<protein>
    <recommendedName>
        <fullName evidence="4">Outer membrane protein beta-barrel domain-containing protein</fullName>
    </recommendedName>
</protein>
<feature type="compositionally biased region" description="Low complexity" evidence="1">
    <location>
        <begin position="43"/>
        <end position="58"/>
    </location>
</feature>
<sequence length="282" mass="32558">MIQKTTLLAIIGLLFFSYSIHGQKKIEKSKEELTEQSAVRHQSSSSSSSSRSRSSSSSDGESAFAEIFVRFFVEATVGAFKYGIIGDYYNEDHLYNNLSHYPYKDGSYGNFNSRDSLSKSKIRIDIEDSFMYSNKNLVGNHFKAKIRPFQYFYLQTDLRQVYESDPINDSNYKLYFSHFTLGYDRIRMDKFNLGWNLGVSYIGNDVRKTGFTYGISTDFFLDKNISFSGSAKWSRINTRPVNAFELQSKYHKKNYYFSLGFEHLKIATPTYNFVTLGAGVYF</sequence>
<organism evidence="2 3">
    <name type="scientific">Flavobacterium jejuense</name>
    <dbReference type="NCBI Taxonomy" id="1544455"/>
    <lineage>
        <taxon>Bacteria</taxon>
        <taxon>Pseudomonadati</taxon>
        <taxon>Bacteroidota</taxon>
        <taxon>Flavobacteriia</taxon>
        <taxon>Flavobacteriales</taxon>
        <taxon>Flavobacteriaceae</taxon>
        <taxon>Flavobacterium</taxon>
    </lineage>
</organism>
<gene>
    <name evidence="2" type="ORF">FIA58_008245</name>
</gene>
<dbReference type="Proteomes" id="UP000817854">
    <property type="component" value="Unassembled WGS sequence"/>
</dbReference>
<reference evidence="2 3" key="2">
    <citation type="submission" date="2019-05" db="EMBL/GenBank/DDBJ databases">
        <authorList>
            <person name="Lianzixin W."/>
        </authorList>
    </citation>
    <scope>NUCLEOTIDE SEQUENCE [LARGE SCALE GENOMIC DNA]</scope>
    <source>
        <strain evidence="2 3">EC11</strain>
    </source>
</reference>
<feature type="region of interest" description="Disordered" evidence="1">
    <location>
        <begin position="31"/>
        <end position="59"/>
    </location>
</feature>
<keyword evidence="3" id="KW-1185">Reference proteome</keyword>
<reference evidence="2 3" key="3">
    <citation type="submission" date="2020-02" db="EMBL/GenBank/DDBJ databases">
        <title>Flavobacterium profundi sp. nov., isolated from a deep-sea seamount.</title>
        <authorList>
            <person name="Zhang D.-C."/>
        </authorList>
    </citation>
    <scope>NUCLEOTIDE SEQUENCE [LARGE SCALE GENOMIC DNA]</scope>
    <source>
        <strain evidence="2 3">EC11</strain>
    </source>
</reference>
<evidence type="ECO:0000256" key="1">
    <source>
        <dbReference type="SAM" id="MobiDB-lite"/>
    </source>
</evidence>
<dbReference type="RefSeq" id="WP_140962002.1">
    <property type="nucleotide sequence ID" value="NZ_VEVQ02000004.1"/>
</dbReference>
<accession>A0ABX0IR28</accession>
<evidence type="ECO:0000313" key="3">
    <source>
        <dbReference type="Proteomes" id="UP000817854"/>
    </source>
</evidence>
<comment type="caution">
    <text evidence="2">The sequence shown here is derived from an EMBL/GenBank/DDBJ whole genome shotgun (WGS) entry which is preliminary data.</text>
</comment>
<reference evidence="3" key="1">
    <citation type="submission" date="2019-05" db="EMBL/GenBank/DDBJ databases">
        <title>Flavobacterium profundi sp. nov., isolated from a deep-sea seamount.</title>
        <authorList>
            <person name="Zhang D.-C."/>
        </authorList>
    </citation>
    <scope>NUCLEOTIDE SEQUENCE [LARGE SCALE GENOMIC DNA]</scope>
    <source>
        <strain evidence="3">EC11</strain>
    </source>
</reference>
<dbReference type="EMBL" id="VEVQ02000004">
    <property type="protein sequence ID" value="NHN25666.1"/>
    <property type="molecule type" value="Genomic_DNA"/>
</dbReference>
<evidence type="ECO:0008006" key="4">
    <source>
        <dbReference type="Google" id="ProtNLM"/>
    </source>
</evidence>